<evidence type="ECO:0000256" key="1">
    <source>
        <dbReference type="SAM" id="MobiDB-lite"/>
    </source>
</evidence>
<organism evidence="4 5">
    <name type="scientific">Protea cynaroides</name>
    <dbReference type="NCBI Taxonomy" id="273540"/>
    <lineage>
        <taxon>Eukaryota</taxon>
        <taxon>Viridiplantae</taxon>
        <taxon>Streptophyta</taxon>
        <taxon>Embryophyta</taxon>
        <taxon>Tracheophyta</taxon>
        <taxon>Spermatophyta</taxon>
        <taxon>Magnoliopsida</taxon>
        <taxon>Proteales</taxon>
        <taxon>Proteaceae</taxon>
        <taxon>Protea</taxon>
    </lineage>
</organism>
<dbReference type="PANTHER" id="PTHR31371:SF13">
    <property type="entry name" value="OS05G0457600 PROTEIN"/>
    <property type="match status" value="1"/>
</dbReference>
<dbReference type="PANTHER" id="PTHR31371">
    <property type="entry name" value="BNAC09G50660D PROTEIN"/>
    <property type="match status" value="1"/>
</dbReference>
<dbReference type="Pfam" id="PF11961">
    <property type="entry name" value="DUF3475"/>
    <property type="match status" value="1"/>
</dbReference>
<comment type="caution">
    <text evidence="4">The sequence shown here is derived from an EMBL/GenBank/DDBJ whole genome shotgun (WGS) entry which is preliminary data.</text>
</comment>
<evidence type="ECO:0000259" key="3">
    <source>
        <dbReference type="Pfam" id="PF11961"/>
    </source>
</evidence>
<proteinExistence type="predicted"/>
<protein>
    <submittedName>
        <fullName evidence="4">Uncharacterized protein</fullName>
    </submittedName>
</protein>
<evidence type="ECO:0000259" key="2">
    <source>
        <dbReference type="Pfam" id="PF05003"/>
    </source>
</evidence>
<feature type="domain" description="DUF668" evidence="2">
    <location>
        <begin position="330"/>
        <end position="424"/>
    </location>
</feature>
<feature type="region of interest" description="Disordered" evidence="1">
    <location>
        <begin position="248"/>
        <end position="277"/>
    </location>
</feature>
<dbReference type="Pfam" id="PF05003">
    <property type="entry name" value="DUF668"/>
    <property type="match status" value="1"/>
</dbReference>
<dbReference type="InterPro" id="IPR021864">
    <property type="entry name" value="DUF3475"/>
</dbReference>
<keyword evidence="5" id="KW-1185">Reference proteome</keyword>
<gene>
    <name evidence="4" type="ORF">NE237_021547</name>
</gene>
<feature type="domain" description="DUF3475" evidence="3">
    <location>
        <begin position="31"/>
        <end position="87"/>
    </location>
</feature>
<dbReference type="AlphaFoldDB" id="A0A9Q0K3M7"/>
<dbReference type="EMBL" id="JAMYWD010000009">
    <property type="protein sequence ID" value="KAJ4961637.1"/>
    <property type="molecule type" value="Genomic_DNA"/>
</dbReference>
<dbReference type="Proteomes" id="UP001141806">
    <property type="component" value="Unassembled WGS sequence"/>
</dbReference>
<feature type="compositionally biased region" description="Polar residues" evidence="1">
    <location>
        <begin position="250"/>
        <end position="261"/>
    </location>
</feature>
<accession>A0A9Q0K3M7</accession>
<evidence type="ECO:0000313" key="4">
    <source>
        <dbReference type="EMBL" id="KAJ4961637.1"/>
    </source>
</evidence>
<name>A0A9Q0K3M7_9MAGN</name>
<reference evidence="4" key="1">
    <citation type="journal article" date="2023" name="Plant J.">
        <title>The genome of the king protea, Protea cynaroides.</title>
        <authorList>
            <person name="Chang J."/>
            <person name="Duong T.A."/>
            <person name="Schoeman C."/>
            <person name="Ma X."/>
            <person name="Roodt D."/>
            <person name="Barker N."/>
            <person name="Li Z."/>
            <person name="Van de Peer Y."/>
            <person name="Mizrachi E."/>
        </authorList>
    </citation>
    <scope>NUCLEOTIDE SEQUENCE</scope>
    <source>
        <tissue evidence="4">Young leaves</tissue>
    </source>
</reference>
<sequence>MIATRSWLSGIGIRVSNKNNNHPKQQSILGILAFETARTMSRLISLYKSLTDKELNKLHKEILRSEGVVYLNSKEEGFLLNVACAELIEDLDCCAISVARLGKKCSDPALYSFEQVYSDLKLGLIDISKLDFVSKEVDKNLAKMQKLISATSSLYSGLESLSELEASGRKLNQWRHKRDLLDNKLVTQKQLVGHYQEVSLWNRTFDETVCLLARTICIVYARICVVFGPYISVLPQISAGLGQVRFHSGPIQSRPRQNNPFPNKPCSKSGPVGKTSKQDLSRFWSRTINNVDSEFDFGVGVGFKENHSYNYLFGGDGKKNKLIQAAPPSTLGGSGLALRYANVIVQLESYLNSPCSVGDDEREELYRMLPTSLKMLVRSKLRKSWRKEEGEFGSWGDESMAEGWRDALKVILGWLSPMAHDTVRWESERNFEKQNVEPKPTVLLLQTLHFSDREKTEAAITEILVGVSCIFRFENRCFCSSSESEDEFR</sequence>
<dbReference type="InterPro" id="IPR007700">
    <property type="entry name" value="DUF668"/>
</dbReference>
<dbReference type="OrthoDB" id="673374at2759"/>
<dbReference type="GO" id="GO:0045927">
    <property type="term" value="P:positive regulation of growth"/>
    <property type="evidence" value="ECO:0007669"/>
    <property type="project" value="InterPro"/>
</dbReference>
<evidence type="ECO:0000313" key="5">
    <source>
        <dbReference type="Proteomes" id="UP001141806"/>
    </source>
</evidence>